<feature type="coiled-coil region" evidence="1">
    <location>
        <begin position="82"/>
        <end position="282"/>
    </location>
</feature>
<keyword evidence="3" id="KW-1185">Reference proteome</keyword>
<name>A0A1R2C1S6_9CILI</name>
<evidence type="ECO:0000313" key="3">
    <source>
        <dbReference type="Proteomes" id="UP000187209"/>
    </source>
</evidence>
<organism evidence="2 3">
    <name type="scientific">Stentor coeruleus</name>
    <dbReference type="NCBI Taxonomy" id="5963"/>
    <lineage>
        <taxon>Eukaryota</taxon>
        <taxon>Sar</taxon>
        <taxon>Alveolata</taxon>
        <taxon>Ciliophora</taxon>
        <taxon>Postciliodesmatophora</taxon>
        <taxon>Heterotrichea</taxon>
        <taxon>Heterotrichida</taxon>
        <taxon>Stentoridae</taxon>
        <taxon>Stentor</taxon>
    </lineage>
</organism>
<comment type="caution">
    <text evidence="2">The sequence shown here is derived from an EMBL/GenBank/DDBJ whole genome shotgun (WGS) entry which is preliminary data.</text>
</comment>
<dbReference type="Proteomes" id="UP000187209">
    <property type="component" value="Unassembled WGS sequence"/>
</dbReference>
<accession>A0A1R2C1S6</accession>
<evidence type="ECO:0000256" key="1">
    <source>
        <dbReference type="SAM" id="Coils"/>
    </source>
</evidence>
<dbReference type="SUPFAM" id="SSF47473">
    <property type="entry name" value="EF-hand"/>
    <property type="match status" value="2"/>
</dbReference>
<dbReference type="InterPro" id="IPR011992">
    <property type="entry name" value="EF-hand-dom_pair"/>
</dbReference>
<evidence type="ECO:0000313" key="2">
    <source>
        <dbReference type="EMBL" id="OMJ82931.1"/>
    </source>
</evidence>
<dbReference type="AlphaFoldDB" id="A0A1R2C1S6"/>
<proteinExistence type="predicted"/>
<keyword evidence="1" id="KW-0175">Coiled coil</keyword>
<sequence>MSGYEEERKAYSKSPVSKISKDPNPLHFVRLFTAKKLEINRNTTFKKYFGRNNSGNKGKKSGVKEKSPVIGKIKPSRIVIDKERLYIENMELKLKINELIENLVKYKARILKLEREKQKKSEIVLGDAFDKSPDIKVTNLLKIIDENHKEIQKLKDKVKSEKNSRIKTEKNFNIKEDLEKKNHEIECLKMEIIENNKKHKSDLEIMKKDNDDEKRKNLRIQNKLNKANNLIENLYKELKSIRTKKPSKFTPPKCLTTLKDFAKSLKKSVSELLKTFNQLNSKKISTSDFLYNLKSYDSSITNKDIDLIINYIKAQDPSIISVKKLLNYFNTFDFTLEEYPNNSSEIDNLLQHLCLRMQLHRVSKENFIETLLGAGSSNAKSIHNQEIVLIFTNPPFNFSRKEATQISEFLFQGKKIMQYKDFVDKLCLSIDDWEIFSRKDEENFDAFLLNLVSTSEPYLQRACEDKDFENKGLITMNDFQICLSERKLVLPSRIASYLLVLFYSNNMELNIVPYRQFFQAYNSNQDNPEEKKVDISQKYLELISQCLKFKDKNVRNIFNCDCNGNILAEDFIQGLKLLEIDNIPKDHLVELLENLQGNPEERIICVNIVDLENVMEGFGIPIDQSVEHSYRSETESFTESHEGHVQKVSLLDSMQIDTFDMPNFNPRLSESPSPPPTLGKHFHLSNTFDNF</sequence>
<evidence type="ECO:0008006" key="4">
    <source>
        <dbReference type="Google" id="ProtNLM"/>
    </source>
</evidence>
<dbReference type="EMBL" id="MPUH01000322">
    <property type="protein sequence ID" value="OMJ82931.1"/>
    <property type="molecule type" value="Genomic_DNA"/>
</dbReference>
<protein>
    <recommendedName>
        <fullName evidence="4">EF-hand domain-containing protein</fullName>
    </recommendedName>
</protein>
<gene>
    <name evidence="2" type="ORF">SteCoe_16265</name>
</gene>
<reference evidence="2 3" key="1">
    <citation type="submission" date="2016-11" db="EMBL/GenBank/DDBJ databases">
        <title>The macronuclear genome of Stentor coeruleus: a giant cell with tiny introns.</title>
        <authorList>
            <person name="Slabodnick M."/>
            <person name="Ruby J.G."/>
            <person name="Reiff S.B."/>
            <person name="Swart E.C."/>
            <person name="Gosai S."/>
            <person name="Prabakaran S."/>
            <person name="Witkowska E."/>
            <person name="Larue G.E."/>
            <person name="Fisher S."/>
            <person name="Freeman R.M."/>
            <person name="Gunawardena J."/>
            <person name="Chu W."/>
            <person name="Stover N.A."/>
            <person name="Gregory B.D."/>
            <person name="Nowacki M."/>
            <person name="Derisi J."/>
            <person name="Roy S.W."/>
            <person name="Marshall W.F."/>
            <person name="Sood P."/>
        </authorList>
    </citation>
    <scope>NUCLEOTIDE SEQUENCE [LARGE SCALE GENOMIC DNA]</scope>
    <source>
        <strain evidence="2">WM001</strain>
    </source>
</reference>